<dbReference type="InParanoid" id="A0A804IGZ5"/>
<keyword evidence="1" id="KW-0732">Signal</keyword>
<keyword evidence="4" id="KW-1185">Reference proteome</keyword>
<name>A0A804IGZ5_MUSAM</name>
<feature type="signal peptide" evidence="1">
    <location>
        <begin position="1"/>
        <end position="18"/>
    </location>
</feature>
<dbReference type="Proteomes" id="UP000012960">
    <property type="component" value="Unplaced"/>
</dbReference>
<reference evidence="3" key="2">
    <citation type="submission" date="2021-05" db="UniProtKB">
        <authorList>
            <consortium name="EnsemblPlants"/>
        </authorList>
    </citation>
    <scope>IDENTIFICATION</scope>
    <source>
        <strain evidence="3">subsp. malaccensis</strain>
    </source>
</reference>
<protein>
    <submittedName>
        <fullName evidence="2">(wild Malaysian banana) hypothetical protein</fullName>
    </submittedName>
</protein>
<proteinExistence type="predicted"/>
<evidence type="ECO:0000313" key="4">
    <source>
        <dbReference type="Proteomes" id="UP000012960"/>
    </source>
</evidence>
<dbReference type="AlphaFoldDB" id="A0A804IGZ5"/>
<evidence type="ECO:0000313" key="3">
    <source>
        <dbReference type="EnsemblPlants" id="Ma03_p27560.1"/>
    </source>
</evidence>
<gene>
    <name evidence="2" type="ORF">GSMUA_191040.1</name>
</gene>
<dbReference type="Gramene" id="Ma03_t27560.1">
    <property type="protein sequence ID" value="Ma03_p27560.1"/>
    <property type="gene ID" value="Ma03_g27560"/>
</dbReference>
<evidence type="ECO:0000256" key="1">
    <source>
        <dbReference type="SAM" id="SignalP"/>
    </source>
</evidence>
<accession>A0A804IGZ5</accession>
<organism evidence="3 4">
    <name type="scientific">Musa acuminata subsp. malaccensis</name>
    <name type="common">Wild banana</name>
    <name type="synonym">Musa malaccensis</name>
    <dbReference type="NCBI Taxonomy" id="214687"/>
    <lineage>
        <taxon>Eukaryota</taxon>
        <taxon>Viridiplantae</taxon>
        <taxon>Streptophyta</taxon>
        <taxon>Embryophyta</taxon>
        <taxon>Tracheophyta</taxon>
        <taxon>Spermatophyta</taxon>
        <taxon>Magnoliopsida</taxon>
        <taxon>Liliopsida</taxon>
        <taxon>Zingiberales</taxon>
        <taxon>Musaceae</taxon>
        <taxon>Musa</taxon>
    </lineage>
</organism>
<dbReference type="EMBL" id="HG996468">
    <property type="protein sequence ID" value="CAG1851462.1"/>
    <property type="molecule type" value="Genomic_DNA"/>
</dbReference>
<sequence>MVLRMLSVSVLFCNYICLLQLLWDESAMCNFTQLFTSSFWSFFWG</sequence>
<dbReference type="EnsemblPlants" id="Ma03_t27560.1">
    <property type="protein sequence ID" value="Ma03_p27560.1"/>
    <property type="gene ID" value="Ma03_g27560"/>
</dbReference>
<reference evidence="2" key="1">
    <citation type="submission" date="2021-03" db="EMBL/GenBank/DDBJ databases">
        <authorList>
            <consortium name="Genoscope - CEA"/>
            <person name="William W."/>
        </authorList>
    </citation>
    <scope>NUCLEOTIDE SEQUENCE</scope>
    <source>
        <strain evidence="2">Doubled-haploid Pahang</strain>
    </source>
</reference>
<evidence type="ECO:0000313" key="2">
    <source>
        <dbReference type="EMBL" id="CAG1851462.1"/>
    </source>
</evidence>
<feature type="chain" id="PRO_5033926443" evidence="1">
    <location>
        <begin position="19"/>
        <end position="45"/>
    </location>
</feature>